<feature type="domain" description="NAD-dependent epimerase/dehydratase" evidence="1">
    <location>
        <begin position="4"/>
        <end position="238"/>
    </location>
</feature>
<dbReference type="SUPFAM" id="SSF51735">
    <property type="entry name" value="NAD(P)-binding Rossmann-fold domains"/>
    <property type="match status" value="1"/>
</dbReference>
<sequence>MQKALVTGATGLLGSHLVFSLLEKGYGVTAIIRSRESIAKTTKILSFYSSNAQELTNRVSWVEGELLDAEFIHSMVAECDIVFHCAAQVSFSPFRKDEVIRVNTEITANIVDAALELGKRLIHVSSIASLTSSNNGSAVDEGCLWNSVKGENGYAISKFYSEMEVWRGIELGLNAAIVNPAVILGPGDWNGGSPFFFKAVKRGLPFYTLGGTGFVDVRDVVTAMLTIAEKNISGERYVLVGDNILYKEFFDIVAKNIGAKPPRIAAKRFLLSLGWRFEYLRCLIFGGEPVMTKELARTANRITAYSAQKAINVLGIEFRTINETIEHTARLFNQSFSRK</sequence>
<dbReference type="EMBL" id="FMYP01000051">
    <property type="protein sequence ID" value="SDC78911.1"/>
    <property type="molecule type" value="Genomic_DNA"/>
</dbReference>
<dbReference type="STRING" id="1640674.SAMN05216323_105125"/>
<dbReference type="InterPro" id="IPR036291">
    <property type="entry name" value="NAD(P)-bd_dom_sf"/>
</dbReference>
<dbReference type="InterPro" id="IPR001509">
    <property type="entry name" value="Epimerase_deHydtase"/>
</dbReference>
<organism evidence="2 3">
    <name type="scientific">Williamwhitmania taraxaci</name>
    <dbReference type="NCBI Taxonomy" id="1640674"/>
    <lineage>
        <taxon>Bacteria</taxon>
        <taxon>Pseudomonadati</taxon>
        <taxon>Bacteroidota</taxon>
        <taxon>Bacteroidia</taxon>
        <taxon>Bacteroidales</taxon>
        <taxon>Williamwhitmaniaceae</taxon>
        <taxon>Williamwhitmania</taxon>
    </lineage>
</organism>
<dbReference type="AlphaFoldDB" id="A0A1G6PFY9"/>
<protein>
    <submittedName>
        <fullName evidence="2">Nucleoside-diphosphate-sugar epimerase</fullName>
    </submittedName>
</protein>
<accession>A0A1G6PFY9</accession>
<dbReference type="GO" id="GO:0004029">
    <property type="term" value="F:aldehyde dehydrogenase (NAD+) activity"/>
    <property type="evidence" value="ECO:0007669"/>
    <property type="project" value="TreeGrafter"/>
</dbReference>
<evidence type="ECO:0000313" key="3">
    <source>
        <dbReference type="Proteomes" id="UP000199452"/>
    </source>
</evidence>
<reference evidence="2 3" key="1">
    <citation type="submission" date="2016-09" db="EMBL/GenBank/DDBJ databases">
        <authorList>
            <person name="Capua I."/>
            <person name="De Benedictis P."/>
            <person name="Joannis T."/>
            <person name="Lombin L.H."/>
            <person name="Cattoli G."/>
        </authorList>
    </citation>
    <scope>NUCLEOTIDE SEQUENCE [LARGE SCALE GENOMIC DNA]</scope>
    <source>
        <strain evidence="2 3">A7P-90m</strain>
    </source>
</reference>
<dbReference type="PANTHER" id="PTHR48079">
    <property type="entry name" value="PROTEIN YEEZ"/>
    <property type="match status" value="1"/>
</dbReference>
<dbReference type="Proteomes" id="UP000199452">
    <property type="component" value="Unassembled WGS sequence"/>
</dbReference>
<proteinExistence type="predicted"/>
<keyword evidence="3" id="KW-1185">Reference proteome</keyword>
<dbReference type="Gene3D" id="3.40.50.720">
    <property type="entry name" value="NAD(P)-binding Rossmann-like Domain"/>
    <property type="match status" value="1"/>
</dbReference>
<dbReference type="PANTHER" id="PTHR48079:SF6">
    <property type="entry name" value="NAD(P)-BINDING DOMAIN-CONTAINING PROTEIN-RELATED"/>
    <property type="match status" value="1"/>
</dbReference>
<dbReference type="InterPro" id="IPR051783">
    <property type="entry name" value="NAD(P)-dependent_oxidoreduct"/>
</dbReference>
<dbReference type="RefSeq" id="WP_170830114.1">
    <property type="nucleotide sequence ID" value="NZ_FMYP01000051.1"/>
</dbReference>
<dbReference type="Pfam" id="PF01370">
    <property type="entry name" value="Epimerase"/>
    <property type="match status" value="1"/>
</dbReference>
<gene>
    <name evidence="2" type="ORF">SAMN05216323_105125</name>
</gene>
<dbReference type="GO" id="GO:0005737">
    <property type="term" value="C:cytoplasm"/>
    <property type="evidence" value="ECO:0007669"/>
    <property type="project" value="TreeGrafter"/>
</dbReference>
<evidence type="ECO:0000313" key="2">
    <source>
        <dbReference type="EMBL" id="SDC78911.1"/>
    </source>
</evidence>
<evidence type="ECO:0000259" key="1">
    <source>
        <dbReference type="Pfam" id="PF01370"/>
    </source>
</evidence>
<name>A0A1G6PFY9_9BACT</name>